<dbReference type="Pfam" id="PF04134">
    <property type="entry name" value="DCC1-like"/>
    <property type="match status" value="1"/>
</dbReference>
<accession>A0A2N7UC12</accession>
<dbReference type="InterPro" id="IPR007263">
    <property type="entry name" value="DCC1-like"/>
</dbReference>
<gene>
    <name evidence="1" type="ORF">C1H70_14425</name>
</gene>
<dbReference type="PANTHER" id="PTHR34290">
    <property type="entry name" value="SI:CH73-390P7.2"/>
    <property type="match status" value="1"/>
</dbReference>
<dbReference type="GO" id="GO:0015035">
    <property type="term" value="F:protein-disulfide reductase activity"/>
    <property type="evidence" value="ECO:0007669"/>
    <property type="project" value="InterPro"/>
</dbReference>
<dbReference type="RefSeq" id="WP_102589049.1">
    <property type="nucleotide sequence ID" value="NZ_BNAE01000001.1"/>
</dbReference>
<keyword evidence="2" id="KW-1185">Reference proteome</keyword>
<dbReference type="PANTHER" id="PTHR34290:SF2">
    <property type="entry name" value="OS04G0668800 PROTEIN"/>
    <property type="match status" value="1"/>
</dbReference>
<organism evidence="1 2">
    <name type="scientific">Halomonas urumqiensis</name>
    <dbReference type="NCBI Taxonomy" id="1684789"/>
    <lineage>
        <taxon>Bacteria</taxon>
        <taxon>Pseudomonadati</taxon>
        <taxon>Pseudomonadota</taxon>
        <taxon>Gammaproteobacteria</taxon>
        <taxon>Oceanospirillales</taxon>
        <taxon>Halomonadaceae</taxon>
        <taxon>Halomonas</taxon>
    </lineage>
</organism>
<dbReference type="InterPro" id="IPR036249">
    <property type="entry name" value="Thioredoxin-like_sf"/>
</dbReference>
<reference evidence="1 2" key="1">
    <citation type="submission" date="2018-01" db="EMBL/GenBank/DDBJ databases">
        <title>Halomonas endophytica sp. nov., isolated from storage liquid in the stems of Populus euphratica.</title>
        <authorList>
            <person name="Chen C."/>
        </authorList>
    </citation>
    <scope>NUCLEOTIDE SEQUENCE [LARGE SCALE GENOMIC DNA]</scope>
    <source>
        <strain evidence="1 2">BZ-SZ-XJ27</strain>
    </source>
</reference>
<evidence type="ECO:0000313" key="1">
    <source>
        <dbReference type="EMBL" id="PMR77982.1"/>
    </source>
</evidence>
<dbReference type="AlphaFoldDB" id="A0A2N7UC12"/>
<dbReference type="Proteomes" id="UP000235547">
    <property type="component" value="Unassembled WGS sequence"/>
</dbReference>
<evidence type="ECO:0000313" key="2">
    <source>
        <dbReference type="Proteomes" id="UP000235547"/>
    </source>
</evidence>
<comment type="caution">
    <text evidence="1">The sequence shown here is derived from an EMBL/GenBank/DDBJ whole genome shotgun (WGS) entry which is preliminary data.</text>
</comment>
<protein>
    <submittedName>
        <fullName evidence="1">DUF393 domain-containing protein</fullName>
    </submittedName>
</protein>
<dbReference type="EMBL" id="PNRG01000033">
    <property type="protein sequence ID" value="PMR77982.1"/>
    <property type="molecule type" value="Genomic_DNA"/>
</dbReference>
<proteinExistence type="predicted"/>
<dbReference type="OrthoDB" id="5294764at2"/>
<dbReference type="InterPro" id="IPR044691">
    <property type="entry name" value="DCC1_Trx"/>
</dbReference>
<name>A0A2N7UC12_9GAMM</name>
<dbReference type="SUPFAM" id="SSF52833">
    <property type="entry name" value="Thioredoxin-like"/>
    <property type="match status" value="1"/>
</dbReference>
<sequence length="131" mass="15415">MSRHTAMDAQAPITLYHDGHCPFCQKEVAWLSRHPNHERVVLVDIHAHGFDAQRLGTTFEAMMGKLHVRDDEGRWFIGMDASRALYAVLGYRRLVWLSSLPGLHGMMNAGYRWFARRRVRLGRWWENRRRS</sequence>